<feature type="coiled-coil region" evidence="4">
    <location>
        <begin position="945"/>
        <end position="975"/>
    </location>
</feature>
<evidence type="ECO:0000256" key="2">
    <source>
        <dbReference type="ARBA" id="ARBA00011322"/>
    </source>
</evidence>
<comment type="subunit">
    <text evidence="2">Heterodimer of SbcC and SbcD.</text>
</comment>
<dbReference type="Proteomes" id="UP001168694">
    <property type="component" value="Unassembled WGS sequence"/>
</dbReference>
<feature type="coiled-coil region" evidence="4">
    <location>
        <begin position="244"/>
        <end position="278"/>
    </location>
</feature>
<dbReference type="Pfam" id="PF13476">
    <property type="entry name" value="AAA_23"/>
    <property type="match status" value="1"/>
</dbReference>
<keyword evidence="4" id="KW-0175">Coiled coil</keyword>
<evidence type="ECO:0000313" key="6">
    <source>
        <dbReference type="EMBL" id="MDN4073767.1"/>
    </source>
</evidence>
<organism evidence="6 7">
    <name type="scientific">Fictibacillus terranigra</name>
    <dbReference type="NCBI Taxonomy" id="3058424"/>
    <lineage>
        <taxon>Bacteria</taxon>
        <taxon>Bacillati</taxon>
        <taxon>Bacillota</taxon>
        <taxon>Bacilli</taxon>
        <taxon>Bacillales</taxon>
        <taxon>Fictibacillaceae</taxon>
        <taxon>Fictibacillus</taxon>
    </lineage>
</organism>
<dbReference type="InterPro" id="IPR027417">
    <property type="entry name" value="P-loop_NTPase"/>
</dbReference>
<comment type="caution">
    <text evidence="6">The sequence shown here is derived from an EMBL/GenBank/DDBJ whole genome shotgun (WGS) entry which is preliminary data.</text>
</comment>
<name>A0ABT8E775_9BACL</name>
<evidence type="ECO:0000256" key="3">
    <source>
        <dbReference type="ARBA" id="ARBA00013368"/>
    </source>
</evidence>
<accession>A0ABT8E775</accession>
<dbReference type="EMBL" id="JAUHLN010000002">
    <property type="protein sequence ID" value="MDN4073767.1"/>
    <property type="molecule type" value="Genomic_DNA"/>
</dbReference>
<evidence type="ECO:0000259" key="5">
    <source>
        <dbReference type="Pfam" id="PF13476"/>
    </source>
</evidence>
<feature type="domain" description="Rad50/SbcC-type AAA" evidence="5">
    <location>
        <begin position="6"/>
        <end position="264"/>
    </location>
</feature>
<evidence type="ECO:0000256" key="4">
    <source>
        <dbReference type="SAM" id="Coils"/>
    </source>
</evidence>
<keyword evidence="7" id="KW-1185">Reference proteome</keyword>
<reference evidence="6" key="1">
    <citation type="submission" date="2023-06" db="EMBL/GenBank/DDBJ databases">
        <title>Draft Genome Sequences of Representative Paenibacillus Polymyxa, Bacillus cereus, Fictibacillus sp., and Brevibacillus agri Strains Isolated from Amazonian Dark Earth.</title>
        <authorList>
            <person name="Pellegrinetti T.A."/>
            <person name="Cunha I.C.M."/>
            <person name="Chaves M.G."/>
            <person name="Freitas A.S."/>
            <person name="Silva A.V.R."/>
            <person name="Tsai S.M."/>
            <person name="Mendes L.W."/>
        </authorList>
    </citation>
    <scope>NUCLEOTIDE SEQUENCE</scope>
    <source>
        <strain evidence="6">CENA-BCM004</strain>
    </source>
</reference>
<dbReference type="SUPFAM" id="SSF52540">
    <property type="entry name" value="P-loop containing nucleoside triphosphate hydrolases"/>
    <property type="match status" value="1"/>
</dbReference>
<feature type="coiled-coil region" evidence="4">
    <location>
        <begin position="457"/>
        <end position="512"/>
    </location>
</feature>
<proteinExistence type="inferred from homology"/>
<dbReference type="Pfam" id="PF13558">
    <property type="entry name" value="SbcC_Walker_B"/>
    <property type="match status" value="1"/>
</dbReference>
<evidence type="ECO:0000256" key="1">
    <source>
        <dbReference type="ARBA" id="ARBA00006930"/>
    </source>
</evidence>
<gene>
    <name evidence="6" type="ORF">QYF49_12210</name>
</gene>
<feature type="coiled-coil region" evidence="4">
    <location>
        <begin position="378"/>
        <end position="412"/>
    </location>
</feature>
<evidence type="ECO:0000313" key="7">
    <source>
        <dbReference type="Proteomes" id="UP001168694"/>
    </source>
</evidence>
<dbReference type="PANTHER" id="PTHR32114:SF2">
    <property type="entry name" value="ABC TRANSPORTER ABCH.3"/>
    <property type="match status" value="1"/>
</dbReference>
<dbReference type="PANTHER" id="PTHR32114">
    <property type="entry name" value="ABC TRANSPORTER ABCH.3"/>
    <property type="match status" value="1"/>
</dbReference>
<dbReference type="RefSeq" id="WP_290399867.1">
    <property type="nucleotide sequence ID" value="NZ_JAUHLN010000002.1"/>
</dbReference>
<dbReference type="InterPro" id="IPR038729">
    <property type="entry name" value="Rad50/SbcC_AAA"/>
</dbReference>
<sequence length="1134" mass="129461">MRPILLQVAGLQSFREKQSIDFDALCGGGVFGIFGPTGSGKSSILDAITLALYGKVERAAGGTQGILNHAEDTLSVSFTFELGGGSAPSRYKIERNYKRTGEHTIRTSTCRLLEKAADGWVVHADKERDVTHQVQQLLGLTIEDFTRAVVLPQGKFAEFLSLKGAERRQMLQRLFQLEKYGDRLNQKLKKRVEEAKGVLDHLSAEQAGLGDASKEALKDAETAWKQAQQDVLVKRREAEAQEQIYETNRKIWSAQEQLKALEEEEARLKANAARIHTIEHTLENARIADLLLPYGDAAEKAEQESAYYKKREVDLRAETSQAKTRSDEIDQKYEETKKVKENQEPLLIARKEQLLTVLEMVKEAALKKKSAQERERILSEYKEQQRSVESRQKAAEDLLHKAINRQNELQKQLKEKSLSSASRERINRAAEYAFEMEHTAKQLKEAKAAHDKTAKLLNTSETESERLITKKKQLENKIQQTADRILALYNELSDLEHVQEMVTQTAEEMEERLVSQREHDQVKVLAAQLSEQLIDGQPCMVCGSEDHPHPMLHFKPDEEAAAQIQLIKIVQKNSRELKNDILLMKSSMERMSEDLHQYLPEKTEAAAGLISSPSEKQISLHTLPELDQQLHDAEVSVKGLRQDILQIEEETRKIRSEYHEFTSAHYTVNAQLDNLRKEEEERRNRLQELVSVMNQQQSNWQERFPGLPFEQVKEEKERVRSLDAQREKIEEGLLKAVPFIEGKEKIIESCRNQNNEIDRSITKLEIEHNSLLQEHLLLREKAERITGGRDAEEFLQQTERKLSSLSEQLTQLEAQRKKALDHYHTKDKEWRSCLDAKEKSEQRKAEMFSAWEEKRKSSPFESLDHLRKCLASELDQKTWKSEIEEYYDQSKRTESEKQKMTASLNGQSLTKEQWEEITAALQLGKEKLQAAIQRMGEAGQHHKTLETRHVRYNELEKEKREVEDQLKTLAKLQAVFRGNSFVEYVAEEQLVQVSRDASNRLGTLTRGRYAIEVDSSNGFVIRDDANGGVKRPVSTLSGGETFLTSLALALSLSTQIQLRGKFPLEFFFLDEGFGTLDQELLDTVVTALEKLHTNALSVGIISHVPELKARLTKKLIVAPASAEGKGSRTAIENS</sequence>
<comment type="similarity">
    <text evidence="1">Belongs to the SMC family. SbcC subfamily.</text>
</comment>
<protein>
    <recommendedName>
        <fullName evidence="3">Nuclease SbcCD subunit C</fullName>
    </recommendedName>
</protein>
<feature type="coiled-coil region" evidence="4">
    <location>
        <begin position="630"/>
        <end position="822"/>
    </location>
</feature>
<dbReference type="Gene3D" id="3.40.50.300">
    <property type="entry name" value="P-loop containing nucleotide triphosphate hydrolases"/>
    <property type="match status" value="2"/>
</dbReference>